<sequence length="151" mass="16840">MSEISVRALAAADRERWQELFHGYRTFYGNPHDDAVAERVWQWALDPARQVQALVAELDGEVVGIAHWRRFARPSVGETGIYLDDLFADPAARGKGVGRALIARLQAIAAHEGASVVRWITADDNATAQRLYDRVATKTRWLTYDAAPTAH</sequence>
<gene>
    <name evidence="4" type="ORF">SAMN04487783_0387</name>
</gene>
<keyword evidence="2" id="KW-0012">Acyltransferase</keyword>
<dbReference type="AlphaFoldDB" id="A0AA94HKD9"/>
<dbReference type="InterPro" id="IPR000182">
    <property type="entry name" value="GNAT_dom"/>
</dbReference>
<feature type="domain" description="N-acetyltransferase" evidence="3">
    <location>
        <begin position="4"/>
        <end position="151"/>
    </location>
</feature>
<evidence type="ECO:0000313" key="4">
    <source>
        <dbReference type="EMBL" id="SFR99790.1"/>
    </source>
</evidence>
<proteinExistence type="predicted"/>
<dbReference type="InterPro" id="IPR050832">
    <property type="entry name" value="Bact_Acetyltransf"/>
</dbReference>
<dbReference type="RefSeq" id="WP_092915326.1">
    <property type="nucleotide sequence ID" value="NZ_FOZN01000001.1"/>
</dbReference>
<organism evidence="4 5">
    <name type="scientific">Agrococcus baldri</name>
    <dbReference type="NCBI Taxonomy" id="153730"/>
    <lineage>
        <taxon>Bacteria</taxon>
        <taxon>Bacillati</taxon>
        <taxon>Actinomycetota</taxon>
        <taxon>Actinomycetes</taxon>
        <taxon>Micrococcales</taxon>
        <taxon>Microbacteriaceae</taxon>
        <taxon>Agrococcus</taxon>
    </lineage>
</organism>
<dbReference type="PANTHER" id="PTHR43877">
    <property type="entry name" value="AMINOALKYLPHOSPHONATE N-ACETYLTRANSFERASE-RELATED-RELATED"/>
    <property type="match status" value="1"/>
</dbReference>
<dbReference type="Pfam" id="PF00583">
    <property type="entry name" value="Acetyltransf_1"/>
    <property type="match status" value="1"/>
</dbReference>
<reference evidence="4 5" key="1">
    <citation type="submission" date="2016-10" db="EMBL/GenBank/DDBJ databases">
        <authorList>
            <person name="Varghese N."/>
            <person name="Submissions S."/>
        </authorList>
    </citation>
    <scope>NUCLEOTIDE SEQUENCE [LARGE SCALE GENOMIC DNA]</scope>
    <source>
        <strain evidence="4 5">IAM 15147</strain>
    </source>
</reference>
<evidence type="ECO:0000256" key="2">
    <source>
        <dbReference type="ARBA" id="ARBA00023315"/>
    </source>
</evidence>
<keyword evidence="5" id="KW-1185">Reference proteome</keyword>
<evidence type="ECO:0000313" key="5">
    <source>
        <dbReference type="Proteomes" id="UP000198506"/>
    </source>
</evidence>
<evidence type="ECO:0000259" key="3">
    <source>
        <dbReference type="PROSITE" id="PS51186"/>
    </source>
</evidence>
<dbReference type="CDD" id="cd04301">
    <property type="entry name" value="NAT_SF"/>
    <property type="match status" value="1"/>
</dbReference>
<dbReference type="Proteomes" id="UP000198506">
    <property type="component" value="Unassembled WGS sequence"/>
</dbReference>
<dbReference type="SUPFAM" id="SSF55729">
    <property type="entry name" value="Acyl-CoA N-acyltransferases (Nat)"/>
    <property type="match status" value="1"/>
</dbReference>
<accession>A0AA94HKD9</accession>
<dbReference type="EMBL" id="FOZN01000001">
    <property type="protein sequence ID" value="SFR99790.1"/>
    <property type="molecule type" value="Genomic_DNA"/>
</dbReference>
<dbReference type="PROSITE" id="PS51186">
    <property type="entry name" value="GNAT"/>
    <property type="match status" value="1"/>
</dbReference>
<keyword evidence="1" id="KW-0808">Transferase</keyword>
<protein>
    <submittedName>
        <fullName evidence="4">Acetyltransferase (GNAT) family protein</fullName>
    </submittedName>
</protein>
<comment type="caution">
    <text evidence="4">The sequence shown here is derived from an EMBL/GenBank/DDBJ whole genome shotgun (WGS) entry which is preliminary data.</text>
</comment>
<name>A0AA94HKD9_9MICO</name>
<evidence type="ECO:0000256" key="1">
    <source>
        <dbReference type="ARBA" id="ARBA00022679"/>
    </source>
</evidence>
<dbReference type="InterPro" id="IPR016181">
    <property type="entry name" value="Acyl_CoA_acyltransferase"/>
</dbReference>
<dbReference type="Gene3D" id="3.40.630.30">
    <property type="match status" value="1"/>
</dbReference>
<dbReference type="GO" id="GO:0016747">
    <property type="term" value="F:acyltransferase activity, transferring groups other than amino-acyl groups"/>
    <property type="evidence" value="ECO:0007669"/>
    <property type="project" value="InterPro"/>
</dbReference>